<evidence type="ECO:0000313" key="1">
    <source>
        <dbReference type="EMBL" id="TEU47543.1"/>
    </source>
</evidence>
<dbReference type="Pfam" id="PF16932">
    <property type="entry name" value="T4SS_TraI"/>
    <property type="match status" value="1"/>
</dbReference>
<gene>
    <name evidence="1" type="ORF">E3D37_16185</name>
</gene>
<dbReference type="InterPro" id="IPR031618">
    <property type="entry name" value="T4SS_TraI"/>
</dbReference>
<organism evidence="1 2">
    <name type="scientific">Burkholderia cepacia</name>
    <name type="common">Pseudomonas cepacia</name>
    <dbReference type="NCBI Taxonomy" id="292"/>
    <lineage>
        <taxon>Bacteria</taxon>
        <taxon>Pseudomonadati</taxon>
        <taxon>Pseudomonadota</taxon>
        <taxon>Betaproteobacteria</taxon>
        <taxon>Burkholderiales</taxon>
        <taxon>Burkholderiaceae</taxon>
        <taxon>Burkholderia</taxon>
        <taxon>Burkholderia cepacia complex</taxon>
    </lineage>
</organism>
<accession>A0AAX2RS30</accession>
<dbReference type="Proteomes" id="UP000298234">
    <property type="component" value="Unassembled WGS sequence"/>
</dbReference>
<evidence type="ECO:0000313" key="2">
    <source>
        <dbReference type="Proteomes" id="UP000298234"/>
    </source>
</evidence>
<comment type="caution">
    <text evidence="1">The sequence shown here is derived from an EMBL/GenBank/DDBJ whole genome shotgun (WGS) entry which is preliminary data.</text>
</comment>
<proteinExistence type="predicted"/>
<sequence length="262" mass="28514">MAIALPPTLPADVDSLAELRAPVAEVRSAGVLGVGAAPNNTLSSRQRAVQDAACSVGARGGLASAGARISKWLESRADALDAKFPFGILLLRDGVLPAVVTESRDLVSQDRGQDSIRYGKLQYRIVEQARFVTVTPTWRDYLYAGLPSAADRVNLPSSGLLPRDSEEKSIWNEAVRRCWADGESQAKSIEELNFNRFERDYGGMTRYRILVQHGVITAPVVSTQIAEAIRKAGELTLDDVTKRITTQPDFDGRVISRPVGRP</sequence>
<protein>
    <submittedName>
        <fullName evidence="1">Uncharacterized protein</fullName>
    </submittedName>
</protein>
<reference evidence="1 2" key="1">
    <citation type="submission" date="2019-03" db="EMBL/GenBank/DDBJ databases">
        <title>Burkholderia cepacia outbreak.</title>
        <authorList>
            <person name="Farzana R."/>
            <person name="Walsh T.R."/>
        </authorList>
    </citation>
    <scope>NUCLEOTIDE SEQUENCE [LARGE SCALE GENOMIC DNA]</scope>
    <source>
        <strain evidence="2">d13</strain>
    </source>
</reference>
<name>A0AAX2RS30_BURCE</name>
<dbReference type="EMBL" id="SNSQ01000016">
    <property type="protein sequence ID" value="TEU47543.1"/>
    <property type="molecule type" value="Genomic_DNA"/>
</dbReference>
<dbReference type="RefSeq" id="WP_134256268.1">
    <property type="nucleotide sequence ID" value="NZ_SNSG01000013.1"/>
</dbReference>
<dbReference type="AlphaFoldDB" id="A0AAX2RS30"/>